<dbReference type="RefSeq" id="WP_005185219.1">
    <property type="nucleotide sequence ID" value="NZ_CP045804.1"/>
</dbReference>
<accession>A0A857LIL6</accession>
<sequence length="82" mass="9594">MGDVTSAELFAEADGLIHRARVREQIAQDRYDAAAREQGFGTLMFFKYMDQVDADRKEARQLRELARRYRDTAIRVRDELGR</sequence>
<gene>
    <name evidence="1" type="ORF">GII30_02595</name>
</gene>
<reference evidence="1" key="1">
    <citation type="journal article" date="2021" name="Nat. Microbiol.">
        <title>Cocultivation of an ultrasmall environmental parasitic bacterium with lytic ability against bacteria associated with wastewater foams.</title>
        <authorList>
            <person name="Batinovic S."/>
            <person name="Rose J.J.A."/>
            <person name="Ratcliffe J."/>
            <person name="Seviour R.J."/>
            <person name="Petrovski S."/>
        </authorList>
    </citation>
    <scope>NUCLEOTIDE SEQUENCE</scope>
    <source>
        <strain evidence="1">CON44</strain>
    </source>
</reference>
<dbReference type="EMBL" id="CP045810">
    <property type="protein sequence ID" value="QHN38216.1"/>
    <property type="molecule type" value="Genomic_DNA"/>
</dbReference>
<dbReference type="AlphaFoldDB" id="A0A857LIL6"/>
<evidence type="ECO:0000313" key="1">
    <source>
        <dbReference type="EMBL" id="QHN38216.1"/>
    </source>
</evidence>
<protein>
    <submittedName>
        <fullName evidence="1">Uncharacterized protein</fullName>
    </submittedName>
</protein>
<name>A0A857LIL6_9ACTN</name>
<proteinExistence type="predicted"/>
<organism evidence="1">
    <name type="scientific">Gordonia amarae</name>
    <dbReference type="NCBI Taxonomy" id="36821"/>
    <lineage>
        <taxon>Bacteria</taxon>
        <taxon>Bacillati</taxon>
        <taxon>Actinomycetota</taxon>
        <taxon>Actinomycetes</taxon>
        <taxon>Mycobacteriales</taxon>
        <taxon>Gordoniaceae</taxon>
        <taxon>Gordonia</taxon>
    </lineage>
</organism>